<dbReference type="InterPro" id="IPR042509">
    <property type="entry name" value="ZCCHC3"/>
</dbReference>
<keyword evidence="1" id="KW-0479">Metal-binding</keyword>
<dbReference type="SMART" id="SM00343">
    <property type="entry name" value="ZnF_C2HC"/>
    <property type="match status" value="4"/>
</dbReference>
<dbReference type="PANTHER" id="PTHR22639">
    <property type="entry name" value="GAG-RELATED PROTEIN"/>
    <property type="match status" value="1"/>
</dbReference>
<protein>
    <submittedName>
        <fullName evidence="4">Cellular nucleic acid-binding protein</fullName>
    </submittedName>
</protein>
<proteinExistence type="predicted"/>
<dbReference type="Proteomes" id="UP000623129">
    <property type="component" value="Unassembled WGS sequence"/>
</dbReference>
<name>A0A833VC62_9POAL</name>
<evidence type="ECO:0000313" key="4">
    <source>
        <dbReference type="EMBL" id="KAF3320205.1"/>
    </source>
</evidence>
<evidence type="ECO:0000256" key="2">
    <source>
        <dbReference type="SAM" id="MobiDB-lite"/>
    </source>
</evidence>
<feature type="region of interest" description="Disordered" evidence="2">
    <location>
        <begin position="34"/>
        <end position="129"/>
    </location>
</feature>
<organism evidence="4 5">
    <name type="scientific">Carex littledalei</name>
    <dbReference type="NCBI Taxonomy" id="544730"/>
    <lineage>
        <taxon>Eukaryota</taxon>
        <taxon>Viridiplantae</taxon>
        <taxon>Streptophyta</taxon>
        <taxon>Embryophyta</taxon>
        <taxon>Tracheophyta</taxon>
        <taxon>Spermatophyta</taxon>
        <taxon>Magnoliopsida</taxon>
        <taxon>Liliopsida</taxon>
        <taxon>Poales</taxon>
        <taxon>Cyperaceae</taxon>
        <taxon>Cyperoideae</taxon>
        <taxon>Cariceae</taxon>
        <taxon>Carex</taxon>
        <taxon>Carex subgen. Euthyceras</taxon>
    </lineage>
</organism>
<evidence type="ECO:0000259" key="3">
    <source>
        <dbReference type="PROSITE" id="PS50158"/>
    </source>
</evidence>
<dbReference type="GO" id="GO:0002218">
    <property type="term" value="P:activation of innate immune response"/>
    <property type="evidence" value="ECO:0007669"/>
    <property type="project" value="InterPro"/>
</dbReference>
<dbReference type="OrthoDB" id="694475at2759"/>
<evidence type="ECO:0000256" key="1">
    <source>
        <dbReference type="PROSITE-ProRule" id="PRU00047"/>
    </source>
</evidence>
<evidence type="ECO:0000313" key="5">
    <source>
        <dbReference type="Proteomes" id="UP000623129"/>
    </source>
</evidence>
<dbReference type="Pfam" id="PF00098">
    <property type="entry name" value="zf-CCHC"/>
    <property type="match status" value="1"/>
</dbReference>
<dbReference type="GO" id="GO:0008270">
    <property type="term" value="F:zinc ion binding"/>
    <property type="evidence" value="ECO:0007669"/>
    <property type="project" value="UniProtKB-KW"/>
</dbReference>
<feature type="domain" description="CCHC-type" evidence="3">
    <location>
        <begin position="163"/>
        <end position="177"/>
    </location>
</feature>
<feature type="compositionally biased region" description="Polar residues" evidence="2">
    <location>
        <begin position="279"/>
        <end position="295"/>
    </location>
</feature>
<feature type="domain" description="CCHC-type" evidence="3">
    <location>
        <begin position="253"/>
        <end position="268"/>
    </location>
</feature>
<dbReference type="PANTHER" id="PTHR22639:SF7">
    <property type="entry name" value="CCHC-TYPE DOMAIN-CONTAINING PROTEIN"/>
    <property type="match status" value="1"/>
</dbReference>
<feature type="region of interest" description="Disordered" evidence="2">
    <location>
        <begin position="276"/>
        <end position="296"/>
    </location>
</feature>
<feature type="region of interest" description="Disordered" evidence="2">
    <location>
        <begin position="178"/>
        <end position="220"/>
    </location>
</feature>
<dbReference type="InterPro" id="IPR036875">
    <property type="entry name" value="Znf_CCHC_sf"/>
</dbReference>
<keyword evidence="1" id="KW-0863">Zinc-finger</keyword>
<sequence length="606" mass="68853">MASLEARQANNKAILLAIQRREANTATTIKKLTYAQIVRPRHPPPQTQHTDLTPNHNAAPPKQSALTQPPPKYQPTPNHLIDGATQPPAQPTSQRLETTDNNNSREEGWTLVTRKKHKTLHKDNTRPKSTSIERDHTWLLQQRRCFKCFLKGHQKKQCRRAVKCLQCNREGHISKHCLSHINGRKPPTRELKRPEAPSAKGEKPSQFMPLSAGTKQGPSTNIQQHHTWLLKQGRCLKCCLRGHTKQQCTRPTKCFHCNKEGHMSRQCKLRLINDKPPTSAATPIKTTAEQPTQAHQENRANHLHNNHLKHMENTPAWETMDLMDPDDFEDGRRESLRVFLPPRSQLRPINSFLERSALVLAGPHQINRYVAHRLAVTLANYFNMQPRDFPISRVHQNYGDFIVRFPNVNLRDQAVAICAFTLGPNMHLQLVRWSPGMGGVYDPSTHKARLRLYGLPNHNWNIHDLDILVSGFGHLLRVEPFYSTGNHQEIRILVGCFHPINIPRTVDLSEEPNSTIVHIVIEGWMHDGTAAIPRDVNNMNEGQDPFGGPTDGQHRQRNTRQQPTPQRRPNNTGSNSPDSGNHGRNGGGQGRQPAQLESLLNFSERQ</sequence>
<feature type="compositionally biased region" description="Polar residues" evidence="2">
    <location>
        <begin position="91"/>
        <end position="102"/>
    </location>
</feature>
<comment type="caution">
    <text evidence="4">The sequence shown here is derived from an EMBL/GenBank/DDBJ whole genome shotgun (WGS) entry which is preliminary data.</text>
</comment>
<dbReference type="AlphaFoldDB" id="A0A833VC62"/>
<feature type="compositionally biased region" description="Low complexity" evidence="2">
    <location>
        <begin position="559"/>
        <end position="572"/>
    </location>
</feature>
<keyword evidence="5" id="KW-1185">Reference proteome</keyword>
<feature type="region of interest" description="Disordered" evidence="2">
    <location>
        <begin position="532"/>
        <end position="606"/>
    </location>
</feature>
<gene>
    <name evidence="4" type="ORF">FCM35_KLT22193</name>
</gene>
<keyword evidence="1" id="KW-0862">Zinc</keyword>
<reference evidence="4" key="1">
    <citation type="submission" date="2020-01" db="EMBL/GenBank/DDBJ databases">
        <title>Genome sequence of Kobresia littledalei, the first chromosome-level genome in the family Cyperaceae.</title>
        <authorList>
            <person name="Qu G."/>
        </authorList>
    </citation>
    <scope>NUCLEOTIDE SEQUENCE</scope>
    <source>
        <strain evidence="4">C.B.Clarke</strain>
        <tissue evidence="4">Leaf</tissue>
    </source>
</reference>
<dbReference type="SUPFAM" id="SSF57756">
    <property type="entry name" value="Retrovirus zinc finger-like domains"/>
    <property type="match status" value="2"/>
</dbReference>
<accession>A0A833VC62</accession>
<feature type="compositionally biased region" description="Basic and acidic residues" evidence="2">
    <location>
        <begin position="187"/>
        <end position="203"/>
    </location>
</feature>
<dbReference type="Gene3D" id="4.10.60.10">
    <property type="entry name" value="Zinc finger, CCHC-type"/>
    <property type="match status" value="2"/>
</dbReference>
<dbReference type="InterPro" id="IPR001878">
    <property type="entry name" value="Znf_CCHC"/>
</dbReference>
<dbReference type="PROSITE" id="PS50158">
    <property type="entry name" value="ZF_CCHC"/>
    <property type="match status" value="2"/>
</dbReference>
<dbReference type="GO" id="GO:0003690">
    <property type="term" value="F:double-stranded DNA binding"/>
    <property type="evidence" value="ECO:0007669"/>
    <property type="project" value="InterPro"/>
</dbReference>
<dbReference type="EMBL" id="SWLB01000109">
    <property type="protein sequence ID" value="KAF3320205.1"/>
    <property type="molecule type" value="Genomic_DNA"/>
</dbReference>
<feature type="compositionally biased region" description="Polar residues" evidence="2">
    <location>
        <begin position="47"/>
        <end position="56"/>
    </location>
</feature>
<dbReference type="GO" id="GO:0003723">
    <property type="term" value="F:RNA binding"/>
    <property type="evidence" value="ECO:0007669"/>
    <property type="project" value="InterPro"/>
</dbReference>